<dbReference type="Proteomes" id="UP001165444">
    <property type="component" value="Unassembled WGS sequence"/>
</dbReference>
<keyword evidence="4 10" id="KW-0378">Hydrolase</keyword>
<dbReference type="SUPFAM" id="SSF144091">
    <property type="entry name" value="Rhomboid-like"/>
    <property type="match status" value="1"/>
</dbReference>
<dbReference type="GO" id="GO:0006508">
    <property type="term" value="P:proteolysis"/>
    <property type="evidence" value="ECO:0007669"/>
    <property type="project" value="UniProtKB-KW"/>
</dbReference>
<dbReference type="Pfam" id="PF01694">
    <property type="entry name" value="Rhomboid"/>
    <property type="match status" value="1"/>
</dbReference>
<feature type="transmembrane region" description="Helical" evidence="7">
    <location>
        <begin position="195"/>
        <end position="214"/>
    </location>
</feature>
<feature type="domain" description="Peptidase S54 rhomboid" evidence="8">
    <location>
        <begin position="64"/>
        <end position="209"/>
    </location>
</feature>
<evidence type="ECO:0000259" key="9">
    <source>
        <dbReference type="Pfam" id="PF20216"/>
    </source>
</evidence>
<feature type="transmembrane region" description="Helical" evidence="7">
    <location>
        <begin position="136"/>
        <end position="158"/>
    </location>
</feature>
<organism evidence="10 11">
    <name type="scientific">Parabacteroides faecalis</name>
    <dbReference type="NCBI Taxonomy" id="2924040"/>
    <lineage>
        <taxon>Bacteria</taxon>
        <taxon>Pseudomonadati</taxon>
        <taxon>Bacteroidota</taxon>
        <taxon>Bacteroidia</taxon>
        <taxon>Bacteroidales</taxon>
        <taxon>Tannerellaceae</taxon>
        <taxon>Parabacteroides</taxon>
    </lineage>
</organism>
<dbReference type="PANTHER" id="PTHR43731">
    <property type="entry name" value="RHOMBOID PROTEASE"/>
    <property type="match status" value="1"/>
</dbReference>
<dbReference type="GO" id="GO:0008233">
    <property type="term" value="F:peptidase activity"/>
    <property type="evidence" value="ECO:0007669"/>
    <property type="project" value="UniProtKB-KW"/>
</dbReference>
<evidence type="ECO:0000256" key="7">
    <source>
        <dbReference type="SAM" id="Phobius"/>
    </source>
</evidence>
<feature type="transmembrane region" description="Helical" evidence="7">
    <location>
        <begin position="69"/>
        <end position="93"/>
    </location>
</feature>
<dbReference type="RefSeq" id="WP_022456500.1">
    <property type="nucleotide sequence ID" value="NZ_JAKZMM010000025.1"/>
</dbReference>
<sequence length="292" mass="33901">MDSFLSNIQTRFREGDILLRIIYVNIALFLLIRLADIFLLLFNLDGTYYLRYLEFPSSFEVFLRQPWSVLTYMFTHYEVLHVLFNLLWLYWFGRMFLNHFDQRKLLGVYLSGGIFGAFLFMLAYNIFPYYADSAPYSFLLGASASVMAIVFGVSFYAREEEVMLFLIGRIKIYYLAILTLLLDLLSITSGNAGGHLAHIGGALFGILFASRMRAGKDITRPLNRLLDKLANLFSRKPRMKVTYKRPETDYEYNARKQREAADLDAILDKLKRSGYQSLTSDEKKQLFDASKK</sequence>
<name>A0ABT0C1Z8_9BACT</name>
<evidence type="ECO:0000313" key="11">
    <source>
        <dbReference type="Proteomes" id="UP001165444"/>
    </source>
</evidence>
<dbReference type="Pfam" id="PF20216">
    <property type="entry name" value="DUF6576"/>
    <property type="match status" value="1"/>
</dbReference>
<keyword evidence="11" id="KW-1185">Reference proteome</keyword>
<comment type="subcellular location">
    <subcellularLocation>
        <location evidence="1">Membrane</location>
        <topology evidence="1">Multi-pass membrane protein</topology>
    </subcellularLocation>
</comment>
<feature type="transmembrane region" description="Helical" evidence="7">
    <location>
        <begin position="21"/>
        <end position="42"/>
    </location>
</feature>
<dbReference type="InterPro" id="IPR050925">
    <property type="entry name" value="Rhomboid_protease_S54"/>
</dbReference>
<reference evidence="10 11" key="1">
    <citation type="submission" date="2022-03" db="EMBL/GenBank/DDBJ databases">
        <title>Parabacteroides sp. nov. isolated from swine feces.</title>
        <authorList>
            <person name="Bak J.E."/>
        </authorList>
    </citation>
    <scope>NUCLEOTIDE SEQUENCE [LARGE SCALE GENOMIC DNA]</scope>
    <source>
        <strain evidence="10 11">AGMB00274</strain>
    </source>
</reference>
<feature type="transmembrane region" description="Helical" evidence="7">
    <location>
        <begin position="170"/>
        <end position="189"/>
    </location>
</feature>
<dbReference type="Gene3D" id="1.20.1540.10">
    <property type="entry name" value="Rhomboid-like"/>
    <property type="match status" value="1"/>
</dbReference>
<proteinExistence type="inferred from homology"/>
<evidence type="ECO:0000256" key="5">
    <source>
        <dbReference type="ARBA" id="ARBA00022989"/>
    </source>
</evidence>
<dbReference type="InterPro" id="IPR035952">
    <property type="entry name" value="Rhomboid-like_sf"/>
</dbReference>
<evidence type="ECO:0000313" key="10">
    <source>
        <dbReference type="EMBL" id="MCJ2381049.1"/>
    </source>
</evidence>
<gene>
    <name evidence="10" type="ORF">MUN53_10565</name>
</gene>
<comment type="caution">
    <text evidence="10">The sequence shown here is derived from an EMBL/GenBank/DDBJ whole genome shotgun (WGS) entry which is preliminary data.</text>
</comment>
<feature type="transmembrane region" description="Helical" evidence="7">
    <location>
        <begin position="105"/>
        <end position="124"/>
    </location>
</feature>
<evidence type="ECO:0000256" key="2">
    <source>
        <dbReference type="ARBA" id="ARBA00009045"/>
    </source>
</evidence>
<keyword evidence="6 7" id="KW-0472">Membrane</keyword>
<keyword evidence="3 7" id="KW-0812">Transmembrane</keyword>
<dbReference type="EC" id="3.4.21.105" evidence="10"/>
<dbReference type="EMBL" id="JAKZMM010000025">
    <property type="protein sequence ID" value="MCJ2381049.1"/>
    <property type="molecule type" value="Genomic_DNA"/>
</dbReference>
<feature type="domain" description="DUF6576" evidence="9">
    <location>
        <begin position="249"/>
        <end position="292"/>
    </location>
</feature>
<dbReference type="InterPro" id="IPR046483">
    <property type="entry name" value="DUF6576"/>
</dbReference>
<evidence type="ECO:0000256" key="4">
    <source>
        <dbReference type="ARBA" id="ARBA00022801"/>
    </source>
</evidence>
<evidence type="ECO:0000256" key="1">
    <source>
        <dbReference type="ARBA" id="ARBA00004141"/>
    </source>
</evidence>
<evidence type="ECO:0000256" key="3">
    <source>
        <dbReference type="ARBA" id="ARBA00022692"/>
    </source>
</evidence>
<evidence type="ECO:0000256" key="6">
    <source>
        <dbReference type="ARBA" id="ARBA00023136"/>
    </source>
</evidence>
<keyword evidence="10" id="KW-0645">Protease</keyword>
<evidence type="ECO:0000259" key="8">
    <source>
        <dbReference type="Pfam" id="PF01694"/>
    </source>
</evidence>
<dbReference type="PANTHER" id="PTHR43731:SF14">
    <property type="entry name" value="PRESENILIN-ASSOCIATED RHOMBOID-LIKE PROTEIN, MITOCHONDRIAL"/>
    <property type="match status" value="1"/>
</dbReference>
<keyword evidence="5 7" id="KW-1133">Transmembrane helix</keyword>
<accession>A0ABT0C1Z8</accession>
<comment type="similarity">
    <text evidence="2">Belongs to the peptidase S54 family.</text>
</comment>
<dbReference type="InterPro" id="IPR022764">
    <property type="entry name" value="Peptidase_S54_rhomboid_dom"/>
</dbReference>
<protein>
    <submittedName>
        <fullName evidence="10">Rhomboid family intramembrane serine protease</fullName>
        <ecNumber evidence="10">3.4.21.105</ecNumber>
    </submittedName>
</protein>